<dbReference type="GO" id="GO:0005737">
    <property type="term" value="C:cytoplasm"/>
    <property type="evidence" value="ECO:0007669"/>
    <property type="project" value="UniProtKB-SubCell"/>
</dbReference>
<dbReference type="PANTHER" id="PTHR17490">
    <property type="entry name" value="SUA5"/>
    <property type="match status" value="1"/>
</dbReference>
<dbReference type="RefSeq" id="WP_166739182.1">
    <property type="nucleotide sequence ID" value="NZ_CP038013.1"/>
</dbReference>
<evidence type="ECO:0000256" key="4">
    <source>
        <dbReference type="ARBA" id="ARBA00022490"/>
    </source>
</evidence>
<keyword evidence="5" id="KW-0808">Transferase</keyword>
<sequence length="169" mass="19358">MLLNKKQINLAVDMLNNNEIIILPTDTIYGLSAIINKKNQNNINKIKKCNEEKPLIILVANFKQAKEFIDLNKDVKKILKCKEPTTVIYKKNTSNLTYAIRLVKRKDLKKIIKKTGPIFSTSVNITGEKFINNKKDLEAFLGIKYCFFTEKSAEKPSKIIDLLGNSIKR</sequence>
<accession>A0A4P7AKU6</accession>
<evidence type="ECO:0000256" key="9">
    <source>
        <dbReference type="ARBA" id="ARBA00022840"/>
    </source>
</evidence>
<dbReference type="SUPFAM" id="SSF55821">
    <property type="entry name" value="YrdC/RibB"/>
    <property type="match status" value="1"/>
</dbReference>
<name>A0A4P7AKU6_9MOLU</name>
<keyword evidence="6" id="KW-0819">tRNA processing</keyword>
<evidence type="ECO:0000313" key="14">
    <source>
        <dbReference type="Proteomes" id="UP000294309"/>
    </source>
</evidence>
<evidence type="ECO:0000256" key="3">
    <source>
        <dbReference type="ARBA" id="ARBA00012584"/>
    </source>
</evidence>
<comment type="subcellular location">
    <subcellularLocation>
        <location evidence="1">Cytoplasm</location>
    </subcellularLocation>
</comment>
<evidence type="ECO:0000313" key="13">
    <source>
        <dbReference type="EMBL" id="QBQ08180.1"/>
    </source>
</evidence>
<keyword evidence="4" id="KW-0963">Cytoplasm</keyword>
<keyword evidence="7" id="KW-0548">Nucleotidyltransferase</keyword>
<evidence type="ECO:0000256" key="1">
    <source>
        <dbReference type="ARBA" id="ARBA00004496"/>
    </source>
</evidence>
<evidence type="ECO:0000256" key="7">
    <source>
        <dbReference type="ARBA" id="ARBA00022695"/>
    </source>
</evidence>
<organism evidence="13 14">
    <name type="scientific">Spiroplasma gladiatoris</name>
    <dbReference type="NCBI Taxonomy" id="2143"/>
    <lineage>
        <taxon>Bacteria</taxon>
        <taxon>Bacillati</taxon>
        <taxon>Mycoplasmatota</taxon>
        <taxon>Mollicutes</taxon>
        <taxon>Entomoplasmatales</taxon>
        <taxon>Spiroplasmataceae</taxon>
        <taxon>Spiroplasma</taxon>
    </lineage>
</organism>
<dbReference type="EC" id="2.7.7.87" evidence="3"/>
<reference evidence="13 14" key="1">
    <citation type="submission" date="2019-03" db="EMBL/GenBank/DDBJ databases">
        <title>Complete genome sequence of Spiroplasma gladiatoris TG-1 (DSM 22552).</title>
        <authorList>
            <person name="Lin Y.-C."/>
            <person name="Chou L."/>
            <person name="Kuo C.-H."/>
        </authorList>
    </citation>
    <scope>NUCLEOTIDE SEQUENCE [LARGE SCALE GENOMIC DNA]</scope>
    <source>
        <strain evidence="13 14">TG-1</strain>
    </source>
</reference>
<dbReference type="GO" id="GO:0061710">
    <property type="term" value="F:L-threonylcarbamoyladenylate synthase"/>
    <property type="evidence" value="ECO:0007669"/>
    <property type="project" value="UniProtKB-EC"/>
</dbReference>
<dbReference type="InterPro" id="IPR050156">
    <property type="entry name" value="TC-AMP_synthase_SUA5"/>
</dbReference>
<keyword evidence="9" id="KW-0067">ATP-binding</keyword>
<comment type="catalytic activity">
    <reaction evidence="11">
        <text>L-threonine + hydrogencarbonate + ATP = L-threonylcarbamoyladenylate + diphosphate + H2O</text>
        <dbReference type="Rhea" id="RHEA:36407"/>
        <dbReference type="ChEBI" id="CHEBI:15377"/>
        <dbReference type="ChEBI" id="CHEBI:17544"/>
        <dbReference type="ChEBI" id="CHEBI:30616"/>
        <dbReference type="ChEBI" id="CHEBI:33019"/>
        <dbReference type="ChEBI" id="CHEBI:57926"/>
        <dbReference type="ChEBI" id="CHEBI:73682"/>
        <dbReference type="EC" id="2.7.7.87"/>
    </reaction>
</comment>
<feature type="domain" description="YrdC-like" evidence="12">
    <location>
        <begin position="5"/>
        <end position="169"/>
    </location>
</feature>
<dbReference type="Gene3D" id="3.90.870.10">
    <property type="entry name" value="DHBP synthase"/>
    <property type="match status" value="1"/>
</dbReference>
<dbReference type="AlphaFoldDB" id="A0A4P7AKU6"/>
<dbReference type="GO" id="GO:0005524">
    <property type="term" value="F:ATP binding"/>
    <property type="evidence" value="ECO:0007669"/>
    <property type="project" value="UniProtKB-KW"/>
</dbReference>
<dbReference type="PROSITE" id="PS51163">
    <property type="entry name" value="YRDC"/>
    <property type="match status" value="1"/>
</dbReference>
<dbReference type="KEGG" id="sgq:SGLAD_v1c09810"/>
<dbReference type="GO" id="GO:0000049">
    <property type="term" value="F:tRNA binding"/>
    <property type="evidence" value="ECO:0007669"/>
    <property type="project" value="TreeGrafter"/>
</dbReference>
<evidence type="ECO:0000256" key="2">
    <source>
        <dbReference type="ARBA" id="ARBA00007663"/>
    </source>
</evidence>
<dbReference type="Proteomes" id="UP000294309">
    <property type="component" value="Chromosome"/>
</dbReference>
<dbReference type="InterPro" id="IPR006070">
    <property type="entry name" value="Sua5-like_dom"/>
</dbReference>
<keyword evidence="8" id="KW-0547">Nucleotide-binding</keyword>
<proteinExistence type="inferred from homology"/>
<gene>
    <name evidence="13" type="primary">tsaC</name>
    <name evidence="13" type="ORF">SGLAD_v1c09810</name>
</gene>
<dbReference type="InterPro" id="IPR017945">
    <property type="entry name" value="DHBP_synth_RibB-like_a/b_dom"/>
</dbReference>
<evidence type="ECO:0000256" key="8">
    <source>
        <dbReference type="ARBA" id="ARBA00022741"/>
    </source>
</evidence>
<evidence type="ECO:0000256" key="6">
    <source>
        <dbReference type="ARBA" id="ARBA00022694"/>
    </source>
</evidence>
<protein>
    <recommendedName>
        <fullName evidence="10">L-threonylcarbamoyladenylate synthase</fullName>
        <ecNumber evidence="3">2.7.7.87</ecNumber>
    </recommendedName>
    <alternativeName>
        <fullName evidence="10">L-threonylcarbamoyladenylate synthase</fullName>
    </alternativeName>
</protein>
<evidence type="ECO:0000259" key="12">
    <source>
        <dbReference type="PROSITE" id="PS51163"/>
    </source>
</evidence>
<evidence type="ECO:0000256" key="11">
    <source>
        <dbReference type="ARBA" id="ARBA00048366"/>
    </source>
</evidence>
<comment type="similarity">
    <text evidence="2">Belongs to the SUA5 family.</text>
</comment>
<dbReference type="EMBL" id="CP038013">
    <property type="protein sequence ID" value="QBQ08180.1"/>
    <property type="molecule type" value="Genomic_DNA"/>
</dbReference>
<dbReference type="PANTHER" id="PTHR17490:SF16">
    <property type="entry name" value="THREONYLCARBAMOYL-AMP SYNTHASE"/>
    <property type="match status" value="1"/>
</dbReference>
<dbReference type="Pfam" id="PF01300">
    <property type="entry name" value="Sua5_yciO_yrdC"/>
    <property type="match status" value="1"/>
</dbReference>
<dbReference type="GO" id="GO:0003725">
    <property type="term" value="F:double-stranded RNA binding"/>
    <property type="evidence" value="ECO:0007669"/>
    <property type="project" value="InterPro"/>
</dbReference>
<evidence type="ECO:0000256" key="5">
    <source>
        <dbReference type="ARBA" id="ARBA00022679"/>
    </source>
</evidence>
<keyword evidence="14" id="KW-1185">Reference proteome</keyword>
<dbReference type="GO" id="GO:0008033">
    <property type="term" value="P:tRNA processing"/>
    <property type="evidence" value="ECO:0007669"/>
    <property type="project" value="UniProtKB-KW"/>
</dbReference>
<dbReference type="GO" id="GO:0006450">
    <property type="term" value="P:regulation of translational fidelity"/>
    <property type="evidence" value="ECO:0007669"/>
    <property type="project" value="TreeGrafter"/>
</dbReference>
<evidence type="ECO:0000256" key="10">
    <source>
        <dbReference type="ARBA" id="ARBA00029774"/>
    </source>
</evidence>